<keyword evidence="3" id="KW-1185">Reference proteome</keyword>
<evidence type="ECO:0000313" key="2">
    <source>
        <dbReference type="EMBL" id="KAF7395255.1"/>
    </source>
</evidence>
<evidence type="ECO:0000313" key="3">
    <source>
        <dbReference type="Proteomes" id="UP000617340"/>
    </source>
</evidence>
<proteinExistence type="predicted"/>
<organism evidence="2 3">
    <name type="scientific">Vespula germanica</name>
    <name type="common">German yellow jacket</name>
    <name type="synonym">Paravespula germanica</name>
    <dbReference type="NCBI Taxonomy" id="30212"/>
    <lineage>
        <taxon>Eukaryota</taxon>
        <taxon>Metazoa</taxon>
        <taxon>Ecdysozoa</taxon>
        <taxon>Arthropoda</taxon>
        <taxon>Hexapoda</taxon>
        <taxon>Insecta</taxon>
        <taxon>Pterygota</taxon>
        <taxon>Neoptera</taxon>
        <taxon>Endopterygota</taxon>
        <taxon>Hymenoptera</taxon>
        <taxon>Apocrita</taxon>
        <taxon>Aculeata</taxon>
        <taxon>Vespoidea</taxon>
        <taxon>Vespidae</taxon>
        <taxon>Vespinae</taxon>
        <taxon>Vespula</taxon>
    </lineage>
</organism>
<feature type="compositionally biased region" description="Low complexity" evidence="1">
    <location>
        <begin position="81"/>
        <end position="115"/>
    </location>
</feature>
<dbReference type="EMBL" id="JACSDZ010000009">
    <property type="protein sequence ID" value="KAF7395255.1"/>
    <property type="molecule type" value="Genomic_DNA"/>
</dbReference>
<feature type="region of interest" description="Disordered" evidence="1">
    <location>
        <begin position="52"/>
        <end position="124"/>
    </location>
</feature>
<dbReference type="AlphaFoldDB" id="A0A834N498"/>
<accession>A0A834N498</accession>
<protein>
    <submittedName>
        <fullName evidence="2">Uncharacterized protein</fullName>
    </submittedName>
</protein>
<name>A0A834N498_VESGE</name>
<feature type="compositionally biased region" description="Polar residues" evidence="1">
    <location>
        <begin position="60"/>
        <end position="70"/>
    </location>
</feature>
<comment type="caution">
    <text evidence="2">The sequence shown here is derived from an EMBL/GenBank/DDBJ whole genome shotgun (WGS) entry which is preliminary data.</text>
</comment>
<evidence type="ECO:0000256" key="1">
    <source>
        <dbReference type="SAM" id="MobiDB-lite"/>
    </source>
</evidence>
<gene>
    <name evidence="2" type="ORF">HZH68_009305</name>
</gene>
<feature type="region of interest" description="Disordered" evidence="1">
    <location>
        <begin position="1"/>
        <end position="25"/>
    </location>
</feature>
<dbReference type="Proteomes" id="UP000617340">
    <property type="component" value="Unassembled WGS sequence"/>
</dbReference>
<sequence>MIYQRSENNQELRIRKSGTHDSATYSICSCTFPEPSEIPSSASVHLRAAFHKNFPPIDNVNHSKTRSNSDITKRNRKKRNNNSNNNNNNSNNNNNNNNGNINNSNTNNNNNNNNNNERKKGFER</sequence>
<reference evidence="2" key="1">
    <citation type="journal article" date="2020" name="G3 (Bethesda)">
        <title>High-Quality Assemblies for Three Invasive Social Wasps from the &lt;i&gt;Vespula&lt;/i&gt; Genus.</title>
        <authorList>
            <person name="Harrop T.W.R."/>
            <person name="Guhlin J."/>
            <person name="McLaughlin G.M."/>
            <person name="Permina E."/>
            <person name="Stockwell P."/>
            <person name="Gilligan J."/>
            <person name="Le Lec M.F."/>
            <person name="Gruber M.A.M."/>
            <person name="Quinn O."/>
            <person name="Lovegrove M."/>
            <person name="Duncan E.J."/>
            <person name="Remnant E.J."/>
            <person name="Van Eeckhoven J."/>
            <person name="Graham B."/>
            <person name="Knapp R.A."/>
            <person name="Langford K.W."/>
            <person name="Kronenberg Z."/>
            <person name="Press M.O."/>
            <person name="Eacker S.M."/>
            <person name="Wilson-Rankin E.E."/>
            <person name="Purcell J."/>
            <person name="Lester P.J."/>
            <person name="Dearden P.K."/>
        </authorList>
    </citation>
    <scope>NUCLEOTIDE SEQUENCE</scope>
    <source>
        <strain evidence="2">Linc-1</strain>
    </source>
</reference>